<organism evidence="1 2">
    <name type="scientific">Corynebacterium glyciniphilum AJ 3170</name>
    <dbReference type="NCBI Taxonomy" id="1404245"/>
    <lineage>
        <taxon>Bacteria</taxon>
        <taxon>Bacillati</taxon>
        <taxon>Actinomycetota</taxon>
        <taxon>Actinomycetes</taxon>
        <taxon>Mycobacteriales</taxon>
        <taxon>Corynebacteriaceae</taxon>
        <taxon>Corynebacterium</taxon>
    </lineage>
</organism>
<proteinExistence type="predicted"/>
<name>X5ED64_9CORY</name>
<dbReference type="Proteomes" id="UP000023703">
    <property type="component" value="Chromosome"/>
</dbReference>
<dbReference type="AlphaFoldDB" id="X5ED64"/>
<dbReference type="EMBL" id="CP006842">
    <property type="protein sequence ID" value="AHW65305.1"/>
    <property type="molecule type" value="Genomic_DNA"/>
</dbReference>
<gene>
    <name evidence="1" type="ORF">CGLY_14345</name>
</gene>
<protein>
    <recommendedName>
        <fullName evidence="3">Polymerase beta nucleotidyltransferase domain-containing protein</fullName>
    </recommendedName>
</protein>
<keyword evidence="2" id="KW-1185">Reference proteome</keyword>
<dbReference type="KEGG" id="cgy:CGLY_14345"/>
<dbReference type="HOGENOM" id="CLU_2768809_0_0_11"/>
<sequence length="69" mass="7852">MWLFGSALTSHRSADLDVLLVYRDLADIAAIRVAHAWADEIPPINIIAMTVQEERDYAFIRGTRARRVI</sequence>
<accession>X5ED64</accession>
<evidence type="ECO:0000313" key="1">
    <source>
        <dbReference type="EMBL" id="AHW65305.1"/>
    </source>
</evidence>
<reference evidence="1 2" key="1">
    <citation type="journal article" date="2015" name="Int. J. Syst. Evol. Microbiol.">
        <title>Revisiting Corynebacterium glyciniphilum (ex Kubota et al., 1972) sp. nov., nom. rev., isolated from putrefied banana.</title>
        <authorList>
            <person name="Al-Dilaimi A."/>
            <person name="Bednarz H."/>
            <person name="Lomker A."/>
            <person name="Niehaus K."/>
            <person name="Kalinowski J."/>
            <person name="Ruckert C."/>
        </authorList>
    </citation>
    <scope>NUCLEOTIDE SEQUENCE [LARGE SCALE GENOMIC DNA]</scope>
    <source>
        <strain evidence="1">AJ 3170</strain>
    </source>
</reference>
<evidence type="ECO:0008006" key="3">
    <source>
        <dbReference type="Google" id="ProtNLM"/>
    </source>
</evidence>
<evidence type="ECO:0000313" key="2">
    <source>
        <dbReference type="Proteomes" id="UP000023703"/>
    </source>
</evidence>